<gene>
    <name evidence="1" type="ORF">C8E00_101469</name>
</gene>
<keyword evidence="2" id="KW-1185">Reference proteome</keyword>
<sequence length="29" mass="3094">MGASEKKVALDAFKRELSGHFDVSPGTSE</sequence>
<evidence type="ECO:0000313" key="1">
    <source>
        <dbReference type="EMBL" id="TDU25077.1"/>
    </source>
</evidence>
<proteinExistence type="predicted"/>
<dbReference type="AlphaFoldDB" id="A0A4R7NVG9"/>
<protein>
    <submittedName>
        <fullName evidence="1">Uncharacterized protein</fullName>
    </submittedName>
</protein>
<name>A0A4R7NVG9_9GAMM</name>
<evidence type="ECO:0000313" key="2">
    <source>
        <dbReference type="Proteomes" id="UP000295380"/>
    </source>
</evidence>
<reference evidence="1 2" key="1">
    <citation type="submission" date="2019-03" db="EMBL/GenBank/DDBJ databases">
        <title>Genomic Encyclopedia of Type Strains, Phase IV (KMG-IV): sequencing the most valuable type-strain genomes for metagenomic binning, comparative biology and taxonomic classification.</title>
        <authorList>
            <person name="Goeker M."/>
        </authorList>
    </citation>
    <scope>NUCLEOTIDE SEQUENCE [LARGE SCALE GENOMIC DNA]</scope>
    <source>
        <strain evidence="1 2">DSM 6770</strain>
    </source>
</reference>
<comment type="caution">
    <text evidence="1">The sequence shown here is derived from an EMBL/GenBank/DDBJ whole genome shotgun (WGS) entry which is preliminary data.</text>
</comment>
<dbReference type="EMBL" id="SOBR01000001">
    <property type="protein sequence ID" value="TDU25077.1"/>
    <property type="molecule type" value="Genomic_DNA"/>
</dbReference>
<accession>A0A4R7NVG9</accession>
<dbReference type="Proteomes" id="UP000295380">
    <property type="component" value="Unassembled WGS sequence"/>
</dbReference>
<organism evidence="1 2">
    <name type="scientific">Chromohalobacter marismortui</name>
    <dbReference type="NCBI Taxonomy" id="42055"/>
    <lineage>
        <taxon>Bacteria</taxon>
        <taxon>Pseudomonadati</taxon>
        <taxon>Pseudomonadota</taxon>
        <taxon>Gammaproteobacteria</taxon>
        <taxon>Oceanospirillales</taxon>
        <taxon>Halomonadaceae</taxon>
        <taxon>Chromohalobacter</taxon>
    </lineage>
</organism>